<evidence type="ECO:0000256" key="2">
    <source>
        <dbReference type="ARBA" id="ARBA00022729"/>
    </source>
</evidence>
<dbReference type="Proteomes" id="UP000183832">
    <property type="component" value="Unassembled WGS sequence"/>
</dbReference>
<dbReference type="PANTHER" id="PTHR24369:SF210">
    <property type="entry name" value="CHAOPTIN-RELATED"/>
    <property type="match status" value="1"/>
</dbReference>
<protein>
    <submittedName>
        <fullName evidence="5">CLUMA_CG015299, isoform A</fullName>
    </submittedName>
</protein>
<evidence type="ECO:0000256" key="1">
    <source>
        <dbReference type="ARBA" id="ARBA00022614"/>
    </source>
</evidence>
<evidence type="ECO:0000256" key="4">
    <source>
        <dbReference type="SAM" id="SignalP"/>
    </source>
</evidence>
<dbReference type="SUPFAM" id="SSF52058">
    <property type="entry name" value="L domain-like"/>
    <property type="match status" value="1"/>
</dbReference>
<keyword evidence="3" id="KW-0677">Repeat</keyword>
<proteinExistence type="predicted"/>
<dbReference type="InterPro" id="IPR050541">
    <property type="entry name" value="LRR_TM_domain-containing"/>
</dbReference>
<dbReference type="AlphaFoldDB" id="A0A1J1IRD2"/>
<organism evidence="5 6">
    <name type="scientific">Clunio marinus</name>
    <dbReference type="NCBI Taxonomy" id="568069"/>
    <lineage>
        <taxon>Eukaryota</taxon>
        <taxon>Metazoa</taxon>
        <taxon>Ecdysozoa</taxon>
        <taxon>Arthropoda</taxon>
        <taxon>Hexapoda</taxon>
        <taxon>Insecta</taxon>
        <taxon>Pterygota</taxon>
        <taxon>Neoptera</taxon>
        <taxon>Endopterygota</taxon>
        <taxon>Diptera</taxon>
        <taxon>Nematocera</taxon>
        <taxon>Chironomoidea</taxon>
        <taxon>Chironomidae</taxon>
        <taxon>Clunio</taxon>
    </lineage>
</organism>
<evidence type="ECO:0000256" key="3">
    <source>
        <dbReference type="ARBA" id="ARBA00022737"/>
    </source>
</evidence>
<dbReference type="EMBL" id="CVRI01000057">
    <property type="protein sequence ID" value="CRL02116.1"/>
    <property type="molecule type" value="Genomic_DNA"/>
</dbReference>
<name>A0A1J1IRD2_9DIPT</name>
<feature type="chain" id="PRO_5013334927" evidence="4">
    <location>
        <begin position="22"/>
        <end position="307"/>
    </location>
</feature>
<accession>A0A1J1IRD2</accession>
<reference evidence="5 6" key="1">
    <citation type="submission" date="2015-04" db="EMBL/GenBank/DDBJ databases">
        <authorList>
            <person name="Syromyatnikov M.Y."/>
            <person name="Popov V.N."/>
        </authorList>
    </citation>
    <scope>NUCLEOTIDE SEQUENCE [LARGE SCALE GENOMIC DNA]</scope>
</reference>
<dbReference type="InterPro" id="IPR001611">
    <property type="entry name" value="Leu-rich_rpt"/>
</dbReference>
<evidence type="ECO:0000313" key="6">
    <source>
        <dbReference type="Proteomes" id="UP000183832"/>
    </source>
</evidence>
<dbReference type="PANTHER" id="PTHR24369">
    <property type="entry name" value="ANTIGEN BSP, PUTATIVE-RELATED"/>
    <property type="match status" value="1"/>
</dbReference>
<keyword evidence="6" id="KW-1185">Reference proteome</keyword>
<dbReference type="Gene3D" id="3.80.10.10">
    <property type="entry name" value="Ribonuclease Inhibitor"/>
    <property type="match status" value="1"/>
</dbReference>
<dbReference type="InterPro" id="IPR032675">
    <property type="entry name" value="LRR_dom_sf"/>
</dbReference>
<gene>
    <name evidence="5" type="ORF">CLUMA_CG015299</name>
</gene>
<evidence type="ECO:0000313" key="5">
    <source>
        <dbReference type="EMBL" id="CRL02116.1"/>
    </source>
</evidence>
<dbReference type="Pfam" id="PF13855">
    <property type="entry name" value="LRR_8"/>
    <property type="match status" value="1"/>
</dbReference>
<dbReference type="STRING" id="568069.A0A1J1IRD2"/>
<sequence length="307" mass="34506">MKISIVLFIVLISISFSIISGQNFDFNCVFFGSPAIYTCIIAGITIPDDANLDFNIGGNHILGLGNENVTEIRILDSNIPFIISEMFTSFPNVNFFGITEGGLRRIQSNAFNNAKNLQSIRINANKEFKIIQENAFNGADKVVTLELFENKIESIAESAFNGLHSLNVLNLRVNEIRTLPVNVFKDLQSMNLLQLTDNRLDRIEGGLFAQNSNLSTLNIIRNEINAIERNFLDGFEQLNILSLNENQCIDRAWIIGGSTSTLDTIRENLSICFDNFDTPEEETRRIIMEIRGSLTLFNENGTEIIRI</sequence>
<dbReference type="OrthoDB" id="7787493at2759"/>
<feature type="signal peptide" evidence="4">
    <location>
        <begin position="1"/>
        <end position="21"/>
    </location>
</feature>
<dbReference type="SMART" id="SM00369">
    <property type="entry name" value="LRR_TYP"/>
    <property type="match status" value="3"/>
</dbReference>
<keyword evidence="1" id="KW-0433">Leucine-rich repeat</keyword>
<dbReference type="InterPro" id="IPR003591">
    <property type="entry name" value="Leu-rich_rpt_typical-subtyp"/>
</dbReference>
<keyword evidence="2 4" id="KW-0732">Signal</keyword>
<dbReference type="GO" id="GO:0005886">
    <property type="term" value="C:plasma membrane"/>
    <property type="evidence" value="ECO:0007669"/>
    <property type="project" value="TreeGrafter"/>
</dbReference>